<comment type="caution">
    <text evidence="12">The sequence shown here is derived from an EMBL/GenBank/DDBJ whole genome shotgun (WGS) entry which is preliminary data.</text>
</comment>
<dbReference type="PANTHER" id="PTHR12860">
    <property type="entry name" value="SIGNAL RECOGNITION PARTICLE 68 KDA PROTEIN"/>
    <property type="match status" value="1"/>
</dbReference>
<evidence type="ECO:0000256" key="10">
    <source>
        <dbReference type="PIRNR" id="PIRNR038995"/>
    </source>
</evidence>
<evidence type="ECO:0000256" key="1">
    <source>
        <dbReference type="ARBA" id="ARBA00004496"/>
    </source>
</evidence>
<keyword evidence="4 10" id="KW-0963">Cytoplasm</keyword>
<organism evidence="12 13">
    <name type="scientific">Cladobotryum mycophilum</name>
    <dbReference type="NCBI Taxonomy" id="491253"/>
    <lineage>
        <taxon>Eukaryota</taxon>
        <taxon>Fungi</taxon>
        <taxon>Dikarya</taxon>
        <taxon>Ascomycota</taxon>
        <taxon>Pezizomycotina</taxon>
        <taxon>Sordariomycetes</taxon>
        <taxon>Hypocreomycetidae</taxon>
        <taxon>Hypocreales</taxon>
        <taxon>Hypocreaceae</taxon>
        <taxon>Cladobotryum</taxon>
    </lineage>
</organism>
<evidence type="ECO:0000256" key="9">
    <source>
        <dbReference type="ARBA" id="ARBA00029498"/>
    </source>
</evidence>
<dbReference type="PIRSF" id="PIRSF038995">
    <property type="entry name" value="SRP68"/>
    <property type="match status" value="1"/>
</dbReference>
<keyword evidence="8 10" id="KW-0687">Ribonucleoprotein</keyword>
<comment type="subcellular location">
    <subcellularLocation>
        <location evidence="1 10">Cytoplasm</location>
    </subcellularLocation>
    <subcellularLocation>
        <location evidence="2">Nucleus</location>
        <location evidence="2">Nucleolus</location>
    </subcellularLocation>
</comment>
<evidence type="ECO:0000256" key="5">
    <source>
        <dbReference type="ARBA" id="ARBA00022884"/>
    </source>
</evidence>
<feature type="region of interest" description="Disordered" evidence="11">
    <location>
        <begin position="588"/>
        <end position="617"/>
    </location>
</feature>
<dbReference type="Proteomes" id="UP001338125">
    <property type="component" value="Unassembled WGS sequence"/>
</dbReference>
<dbReference type="InterPro" id="IPR026258">
    <property type="entry name" value="SRP68"/>
</dbReference>
<evidence type="ECO:0000256" key="2">
    <source>
        <dbReference type="ARBA" id="ARBA00004604"/>
    </source>
</evidence>
<dbReference type="InterPro" id="IPR034652">
    <property type="entry name" value="SRP68-RBD"/>
</dbReference>
<dbReference type="Pfam" id="PF16969">
    <property type="entry name" value="SRP68"/>
    <property type="match status" value="1"/>
</dbReference>
<reference evidence="12 13" key="1">
    <citation type="submission" date="2024-01" db="EMBL/GenBank/DDBJ databases">
        <title>Complete genome of Cladobotryum mycophilum ATHUM6906.</title>
        <authorList>
            <person name="Christinaki A.C."/>
            <person name="Myridakis A.I."/>
            <person name="Kouvelis V.N."/>
        </authorList>
    </citation>
    <scope>NUCLEOTIDE SEQUENCE [LARGE SCALE GENOMIC DNA]</scope>
    <source>
        <strain evidence="12 13">ATHUM6906</strain>
    </source>
</reference>
<proteinExistence type="inferred from homology"/>
<accession>A0ABR0T228</accession>
<comment type="similarity">
    <text evidence="3 10">Belongs to the SRP68 family.</text>
</comment>
<comment type="function">
    <text evidence="10">Component of the signal recognition particle (SRP) complex, a ribonucleoprotein complex that mediates the cotranslational targeting of secretory and membrane proteins to the endoplasmic reticulum (ER). The SRP complex interacts with the signal sequence in nascent secretory and membrane proteins and directs them to the membrane of the ER.</text>
</comment>
<keyword evidence="5 10" id="KW-0694">RNA-binding</keyword>
<evidence type="ECO:0000313" key="13">
    <source>
        <dbReference type="Proteomes" id="UP001338125"/>
    </source>
</evidence>
<protein>
    <recommendedName>
        <fullName evidence="9 10">Signal recognition particle subunit SRP68</fullName>
        <shortName evidence="10">SRP68</shortName>
    </recommendedName>
</protein>
<name>A0ABR0T228_9HYPO</name>
<gene>
    <name evidence="12" type="ORF">PT974_00864</name>
</gene>
<dbReference type="CDD" id="cd15481">
    <property type="entry name" value="SRP68-RBD"/>
    <property type="match status" value="1"/>
</dbReference>
<keyword evidence="6 10" id="KW-0733">Signal recognition particle</keyword>
<evidence type="ECO:0000256" key="6">
    <source>
        <dbReference type="ARBA" id="ARBA00023135"/>
    </source>
</evidence>
<evidence type="ECO:0000256" key="4">
    <source>
        <dbReference type="ARBA" id="ARBA00022490"/>
    </source>
</evidence>
<dbReference type="Gene3D" id="1.10.3450.40">
    <property type="entry name" value="Signal recognition particle, SRP68 subunit, RNA-binding domain"/>
    <property type="match status" value="1"/>
</dbReference>
<keyword evidence="7" id="KW-0539">Nucleus</keyword>
<evidence type="ECO:0000313" key="12">
    <source>
        <dbReference type="EMBL" id="KAK5998485.1"/>
    </source>
</evidence>
<dbReference type="PANTHER" id="PTHR12860:SF0">
    <property type="entry name" value="SIGNAL RECOGNITION PARTICLE SUBUNIT SRP68"/>
    <property type="match status" value="1"/>
</dbReference>
<sequence length="617" mass="68126">MDVTKFIVEGRDKALLYGDYSTYHGQLVKRLLNSRKKLGIATRNRGKFRKGEQVTAESVGQNHEYVHLLLLTSERAWAQAMSMKSAHTADQKGIVGRTRSHIVSRLEKAARTAEQLVQILLQSEASGATTNDILETRAYASLIRGAMQFEKHNWEHCLRSYSTTRVIYNALATAGKGDIFKDLLSETVDPSIRYAAYQLKTPRTIPIAAIARKAFPRSDDNLVQEINRIDPSILTEEDGEAMEGVSGSDSTLKTLTWRSREVSIEDAQIATAWSSVGAAKERLTETIAKLQDKGSHEIAAAYDEILTATQDAVDATKEAIDELKGEGAGQSDPRMQSLQITRTAVNYEMISWRIGRNRVLTGVHDGATEEYGSLRRKKKAASVEERRERELPPSKKLAKLKEKTALYDGTLQNLESIKELPGVAADEGLATKIEAYEKYFTALKYLAIARSHAITGNAVNALALIYRSFGLYQDATSKLPKSEDSSNDLPLNLDVSPEAINFLGKLLDGELQRHRAIVHVDNLRKEGKADTTSGVKAPLVERLNEYPVGGVDLNNLVEFPPKIALIPVKPIFLDVAWNYIHYPGKAPEPPTETAKGGAEEAEQPAAAPKKGWFGFGR</sequence>
<evidence type="ECO:0000256" key="7">
    <source>
        <dbReference type="ARBA" id="ARBA00023242"/>
    </source>
</evidence>
<dbReference type="InterPro" id="IPR038253">
    <property type="entry name" value="SRP68_N_sf"/>
</dbReference>
<keyword evidence="13" id="KW-1185">Reference proteome</keyword>
<evidence type="ECO:0000256" key="3">
    <source>
        <dbReference type="ARBA" id="ARBA00009352"/>
    </source>
</evidence>
<evidence type="ECO:0000256" key="11">
    <source>
        <dbReference type="SAM" id="MobiDB-lite"/>
    </source>
</evidence>
<dbReference type="EMBL" id="JAVFKD010000001">
    <property type="protein sequence ID" value="KAK5998485.1"/>
    <property type="molecule type" value="Genomic_DNA"/>
</dbReference>
<evidence type="ECO:0000256" key="8">
    <source>
        <dbReference type="ARBA" id="ARBA00023274"/>
    </source>
</evidence>